<dbReference type="InterPro" id="IPR002514">
    <property type="entry name" value="Transposase_8"/>
</dbReference>
<evidence type="ECO:0000313" key="2">
    <source>
        <dbReference type="Proteomes" id="UP000306038"/>
    </source>
</evidence>
<sequence>MKGVRKNYRLEFKIQAVSLSEQRGNVSSVAKELGICKESSVTWRKLHREAKLTKEKQIFSDPIREKLLRLRNELEETKLEREIAYLKSFLMKKVVILIE</sequence>
<dbReference type="SUPFAM" id="SSF46689">
    <property type="entry name" value="Homeodomain-like"/>
    <property type="match status" value="1"/>
</dbReference>
<name>A0ABY2R9R6_9FLAO</name>
<comment type="caution">
    <text evidence="1">The sequence shown here is derived from an EMBL/GenBank/DDBJ whole genome shotgun (WGS) entry which is preliminary data.</text>
</comment>
<organism evidence="1 2">
    <name type="scientific">Chryseobacterium candidae</name>
    <dbReference type="NCBI Taxonomy" id="1978493"/>
    <lineage>
        <taxon>Bacteria</taxon>
        <taxon>Pseudomonadati</taxon>
        <taxon>Bacteroidota</taxon>
        <taxon>Flavobacteriia</taxon>
        <taxon>Flavobacteriales</taxon>
        <taxon>Weeksellaceae</taxon>
        <taxon>Chryseobacterium group</taxon>
        <taxon>Chryseobacterium</taxon>
    </lineage>
</organism>
<reference evidence="1 2" key="1">
    <citation type="submission" date="2019-01" db="EMBL/GenBank/DDBJ databases">
        <authorList>
            <person name="B I."/>
            <person name="Ch S."/>
            <person name="Ch V.R."/>
        </authorList>
    </citation>
    <scope>NUCLEOTIDE SEQUENCE [LARGE SCALE GENOMIC DNA]</scope>
    <source>
        <strain evidence="1 2">JC507</strain>
    </source>
</reference>
<evidence type="ECO:0000313" key="1">
    <source>
        <dbReference type="EMBL" id="THV62200.1"/>
    </source>
</evidence>
<keyword evidence="2" id="KW-1185">Reference proteome</keyword>
<dbReference type="Proteomes" id="UP000306038">
    <property type="component" value="Unassembled WGS sequence"/>
</dbReference>
<dbReference type="Gene3D" id="1.10.10.60">
    <property type="entry name" value="Homeodomain-like"/>
    <property type="match status" value="1"/>
</dbReference>
<dbReference type="RefSeq" id="WP_136521636.1">
    <property type="nucleotide sequence ID" value="NZ_SDLV01000011.1"/>
</dbReference>
<dbReference type="EMBL" id="SDLV01000011">
    <property type="protein sequence ID" value="THV62200.1"/>
    <property type="molecule type" value="Genomic_DNA"/>
</dbReference>
<accession>A0ABY2R9R6</accession>
<proteinExistence type="predicted"/>
<gene>
    <name evidence="1" type="ORF">EK417_06200</name>
</gene>
<dbReference type="InterPro" id="IPR009057">
    <property type="entry name" value="Homeodomain-like_sf"/>
</dbReference>
<dbReference type="Pfam" id="PF01527">
    <property type="entry name" value="HTH_Tnp_1"/>
    <property type="match status" value="1"/>
</dbReference>
<protein>
    <submittedName>
        <fullName evidence="1">Transposase</fullName>
    </submittedName>
</protein>